<evidence type="ECO:0000256" key="1">
    <source>
        <dbReference type="ARBA" id="ARBA00006303"/>
    </source>
</evidence>
<comment type="caution">
    <text evidence="8">Lacks conserved residue(s) required for the propagation of feature annotation.</text>
</comment>
<protein>
    <recommendedName>
        <fullName evidence="8">Aspartate--tRNA ligase</fullName>
        <ecNumber evidence="8">6.1.1.12</ecNumber>
    </recommendedName>
    <alternativeName>
        <fullName evidence="8">Aspartyl-tRNA synthetase</fullName>
        <shortName evidence="8">AspRS</shortName>
    </alternativeName>
</protein>
<feature type="binding site" evidence="8">
    <location>
        <position position="226"/>
    </location>
    <ligand>
        <name>ATP</name>
        <dbReference type="ChEBI" id="CHEBI:30616"/>
    </ligand>
</feature>
<dbReference type="SUPFAM" id="SSF50249">
    <property type="entry name" value="Nucleic acid-binding proteins"/>
    <property type="match status" value="1"/>
</dbReference>
<feature type="region of interest" description="Aspartate" evidence="8">
    <location>
        <begin position="195"/>
        <end position="198"/>
    </location>
</feature>
<dbReference type="InterPro" id="IPR004115">
    <property type="entry name" value="GAD-like_sf"/>
</dbReference>
<comment type="similarity">
    <text evidence="1 8">Belongs to the class-II aminoacyl-tRNA synthetase family. Type 1 subfamily.</text>
</comment>
<proteinExistence type="inferred from homology"/>
<dbReference type="CDD" id="cd04317">
    <property type="entry name" value="EcAspRS_like_N"/>
    <property type="match status" value="1"/>
</dbReference>
<dbReference type="HAMAP" id="MF_00044">
    <property type="entry name" value="Asp_tRNA_synth_type1"/>
    <property type="match status" value="1"/>
</dbReference>
<dbReference type="InterPro" id="IPR012340">
    <property type="entry name" value="NA-bd_OB-fold"/>
</dbReference>
<comment type="subunit">
    <text evidence="8">Homodimer.</text>
</comment>
<dbReference type="InterPro" id="IPR004365">
    <property type="entry name" value="NA-bd_OB_tRNA"/>
</dbReference>
<dbReference type="InterPro" id="IPR004364">
    <property type="entry name" value="Aa-tRNA-synt_II"/>
</dbReference>
<evidence type="ECO:0000256" key="5">
    <source>
        <dbReference type="ARBA" id="ARBA00022840"/>
    </source>
</evidence>
<evidence type="ECO:0000256" key="3">
    <source>
        <dbReference type="ARBA" id="ARBA00022598"/>
    </source>
</evidence>
<evidence type="ECO:0000256" key="6">
    <source>
        <dbReference type="ARBA" id="ARBA00022917"/>
    </source>
</evidence>
<dbReference type="GO" id="GO:0005737">
    <property type="term" value="C:cytoplasm"/>
    <property type="evidence" value="ECO:0007669"/>
    <property type="project" value="UniProtKB-SubCell"/>
</dbReference>
<dbReference type="PROSITE" id="PS50862">
    <property type="entry name" value="AA_TRNA_LIGASE_II"/>
    <property type="match status" value="1"/>
</dbReference>
<dbReference type="PRINTS" id="PR01042">
    <property type="entry name" value="TRNASYNTHASP"/>
</dbReference>
<accession>A0A4D6Y8T4</accession>
<dbReference type="SUPFAM" id="SSF55261">
    <property type="entry name" value="GAD domain-like"/>
    <property type="match status" value="1"/>
</dbReference>
<organism evidence="10 11">
    <name type="scientific">Buchnera aphidicola</name>
    <name type="common">Stegophylla sp.</name>
    <dbReference type="NCBI Taxonomy" id="2315800"/>
    <lineage>
        <taxon>Bacteria</taxon>
        <taxon>Pseudomonadati</taxon>
        <taxon>Pseudomonadota</taxon>
        <taxon>Gammaproteobacteria</taxon>
        <taxon>Enterobacterales</taxon>
        <taxon>Erwiniaceae</taxon>
        <taxon>Buchnera</taxon>
    </lineage>
</organism>
<feature type="binding site" evidence="8">
    <location>
        <begin position="217"/>
        <end position="219"/>
    </location>
    <ligand>
        <name>ATP</name>
        <dbReference type="ChEBI" id="CHEBI:30616"/>
    </ligand>
</feature>
<keyword evidence="2 8" id="KW-0963">Cytoplasm</keyword>
<dbReference type="PANTHER" id="PTHR22594">
    <property type="entry name" value="ASPARTYL/LYSYL-TRNA SYNTHETASE"/>
    <property type="match status" value="1"/>
</dbReference>
<keyword evidence="5 8" id="KW-0067">ATP-binding</keyword>
<evidence type="ECO:0000313" key="10">
    <source>
        <dbReference type="EMBL" id="QCI26376.1"/>
    </source>
</evidence>
<dbReference type="InterPro" id="IPR045864">
    <property type="entry name" value="aa-tRNA-synth_II/BPL/LPL"/>
</dbReference>
<dbReference type="GO" id="GO:0004815">
    <property type="term" value="F:aspartate-tRNA ligase activity"/>
    <property type="evidence" value="ECO:0007669"/>
    <property type="project" value="UniProtKB-UniRule"/>
</dbReference>
<feature type="binding site" evidence="8">
    <location>
        <position position="444"/>
    </location>
    <ligand>
        <name>L-aspartate</name>
        <dbReference type="ChEBI" id="CHEBI:29991"/>
    </ligand>
</feature>
<dbReference type="AlphaFoldDB" id="A0A4D6Y8T4"/>
<keyword evidence="7 8" id="KW-0030">Aminoacyl-tRNA synthetase</keyword>
<name>A0A4D6Y8T4_9GAMM</name>
<comment type="function">
    <text evidence="8">Catalyzes the attachment of L-aspartate to tRNA(Asp) in a two-step reaction: L-aspartate is first activated by ATP to form Asp-AMP and then transferred to the acceptor end of tRNA(Asp).</text>
</comment>
<feature type="domain" description="Aminoacyl-transfer RNA synthetases class-II family profile" evidence="9">
    <location>
        <begin position="138"/>
        <end position="552"/>
    </location>
</feature>
<dbReference type="NCBIfam" id="TIGR00459">
    <property type="entry name" value="aspS_bact"/>
    <property type="match status" value="1"/>
</dbReference>
<dbReference type="NCBIfam" id="NF001750">
    <property type="entry name" value="PRK00476.1"/>
    <property type="match status" value="1"/>
</dbReference>
<sequence length="570" mass="66425">MRNQYCGQLRLQDVKKNIILCGWINCIRNFKNFVFIDLRDYTGIVQIFFDSKNKKNFDQIVKLKNESCIQVYGIIQERSSQNKNFNISTGDIEVVADKIKIFNTSNTLPIDLNQKNNTKMRLKYRYLDLRRPKMIKNLQIRNYVTNIVHMIMQNNNFLNIETPILTKSTPEGAQNYIIPSRIHKEKYYALPQSPQLFKQLLMISGIDKYYQVVKCFRDEDLRSDRQPEFTQIDIEASFVNQKKIYSIVENIIITIWKKIINYDLKSFPVISFQEAIYKYGCDKPDLRNPMELVDIHNFIPHDFIEYNNTNNFRTAALLIPQGLLLLNKNNIDKYNTLIQKYKNVFFIYIQVKNIQLKKIDILFSQKLFTTDCLLRILQHVCAKNGDIILILSGNCQIVNKLFSDLRIMIGNDIKITNNNIWKPVWIVDFPMFEKNDNNCFVSVHHPFTAPKKHITIQQLQHNPESVISNSYDLVMNGYEIGSGSVRIHDKKMQEAVLNILGLSIREQKKQFGFFLDALQYGTPPHAGIALGLDRIVMLLTYSDSIKDVIAFPKTNSAICLMTQAPSKLIK</sequence>
<dbReference type="GO" id="GO:0005524">
    <property type="term" value="F:ATP binding"/>
    <property type="evidence" value="ECO:0007669"/>
    <property type="project" value="UniProtKB-UniRule"/>
</dbReference>
<dbReference type="GO" id="GO:0006422">
    <property type="term" value="P:aspartyl-tRNA aminoacylation"/>
    <property type="evidence" value="ECO:0007669"/>
    <property type="project" value="UniProtKB-UniRule"/>
</dbReference>
<keyword evidence="6 8" id="KW-0648">Protein biosynthesis</keyword>
<dbReference type="InterPro" id="IPR047089">
    <property type="entry name" value="Asp-tRNA-ligase_1_N"/>
</dbReference>
<evidence type="ECO:0000259" key="9">
    <source>
        <dbReference type="PROSITE" id="PS50862"/>
    </source>
</evidence>
<feature type="binding site" evidence="8">
    <location>
        <position position="217"/>
    </location>
    <ligand>
        <name>L-aspartate</name>
        <dbReference type="ChEBI" id="CHEBI:29991"/>
    </ligand>
</feature>
<comment type="catalytic activity">
    <reaction evidence="8">
        <text>tRNA(Asp) + L-aspartate + ATP = L-aspartyl-tRNA(Asp) + AMP + diphosphate</text>
        <dbReference type="Rhea" id="RHEA:19649"/>
        <dbReference type="Rhea" id="RHEA-COMP:9660"/>
        <dbReference type="Rhea" id="RHEA-COMP:9678"/>
        <dbReference type="ChEBI" id="CHEBI:29991"/>
        <dbReference type="ChEBI" id="CHEBI:30616"/>
        <dbReference type="ChEBI" id="CHEBI:33019"/>
        <dbReference type="ChEBI" id="CHEBI:78442"/>
        <dbReference type="ChEBI" id="CHEBI:78516"/>
        <dbReference type="ChEBI" id="CHEBI:456215"/>
        <dbReference type="EC" id="6.1.1.12"/>
    </reaction>
</comment>
<dbReference type="InterPro" id="IPR002312">
    <property type="entry name" value="Asp/Asn-tRNA-synth_IIb"/>
</dbReference>
<comment type="subcellular location">
    <subcellularLocation>
        <location evidence="8">Cytoplasm</location>
    </subcellularLocation>
</comment>
<dbReference type="PANTHER" id="PTHR22594:SF5">
    <property type="entry name" value="ASPARTATE--TRNA LIGASE, MITOCHONDRIAL"/>
    <property type="match status" value="1"/>
</dbReference>
<evidence type="ECO:0000256" key="7">
    <source>
        <dbReference type="ARBA" id="ARBA00023146"/>
    </source>
</evidence>
<keyword evidence="3 8" id="KW-0436">Ligase</keyword>
<keyword evidence="4 8" id="KW-0547">Nucleotide-binding</keyword>
<evidence type="ECO:0000313" key="11">
    <source>
        <dbReference type="Proteomes" id="UP000298636"/>
    </source>
</evidence>
<dbReference type="InterPro" id="IPR006195">
    <property type="entry name" value="aa-tRNA-synth_II"/>
</dbReference>
<dbReference type="Pfam" id="PF00152">
    <property type="entry name" value="tRNA-synt_2"/>
    <property type="match status" value="1"/>
</dbReference>
<dbReference type="EC" id="6.1.1.12" evidence="8"/>
<dbReference type="Proteomes" id="UP000298636">
    <property type="component" value="Chromosome"/>
</dbReference>
<evidence type="ECO:0000256" key="8">
    <source>
        <dbReference type="HAMAP-Rule" id="MF_00044"/>
    </source>
</evidence>
<dbReference type="InterPro" id="IPR004524">
    <property type="entry name" value="Asp-tRNA-ligase_1"/>
</dbReference>
<gene>
    <name evidence="8 10" type="primary">aspS</name>
    <name evidence="10" type="ORF">D9V79_01005</name>
</gene>
<evidence type="ECO:0000256" key="2">
    <source>
        <dbReference type="ARBA" id="ARBA00022490"/>
    </source>
</evidence>
<dbReference type="Gene3D" id="3.30.930.10">
    <property type="entry name" value="Bira Bifunctional Protein, Domain 2"/>
    <property type="match status" value="1"/>
</dbReference>
<dbReference type="OrthoDB" id="9762036at2"/>
<feature type="binding site" evidence="8">
    <location>
        <position position="486"/>
    </location>
    <ligand>
        <name>L-aspartate</name>
        <dbReference type="ChEBI" id="CHEBI:29991"/>
    </ligand>
</feature>
<keyword evidence="11" id="KW-1185">Reference proteome</keyword>
<evidence type="ECO:0000256" key="4">
    <source>
        <dbReference type="ARBA" id="ARBA00022741"/>
    </source>
</evidence>
<dbReference type="Gene3D" id="3.30.1360.30">
    <property type="entry name" value="GAD-like domain"/>
    <property type="match status" value="1"/>
</dbReference>
<dbReference type="Gene3D" id="2.40.50.140">
    <property type="entry name" value="Nucleic acid-binding proteins"/>
    <property type="match status" value="1"/>
</dbReference>
<feature type="binding site" evidence="8">
    <location>
        <begin position="531"/>
        <end position="534"/>
    </location>
    <ligand>
        <name>ATP</name>
        <dbReference type="ChEBI" id="CHEBI:30616"/>
    </ligand>
</feature>
<dbReference type="GO" id="GO:0003676">
    <property type="term" value="F:nucleic acid binding"/>
    <property type="evidence" value="ECO:0007669"/>
    <property type="project" value="InterPro"/>
</dbReference>
<reference evidence="10 11" key="1">
    <citation type="submission" date="2018-10" db="EMBL/GenBank/DDBJ databases">
        <title>Comparative functional genomics of the obligate endosymbiont Buchnera aphidicola.</title>
        <authorList>
            <person name="Chong R.A."/>
        </authorList>
    </citation>
    <scope>NUCLEOTIDE SEQUENCE [LARGE SCALE GENOMIC DNA]</scope>
    <source>
        <strain evidence="10 11">Ssp</strain>
    </source>
</reference>
<feature type="binding site" evidence="8">
    <location>
        <position position="171"/>
    </location>
    <ligand>
        <name>L-aspartate</name>
        <dbReference type="ChEBI" id="CHEBI:29991"/>
    </ligand>
</feature>
<dbReference type="EMBL" id="CP032998">
    <property type="protein sequence ID" value="QCI26376.1"/>
    <property type="molecule type" value="Genomic_DNA"/>
</dbReference>
<dbReference type="SUPFAM" id="SSF55681">
    <property type="entry name" value="Class II aaRS and biotin synthetases"/>
    <property type="match status" value="1"/>
</dbReference>
<feature type="binding site" evidence="8">
    <location>
        <position position="479"/>
    </location>
    <ligand>
        <name>ATP</name>
        <dbReference type="ChEBI" id="CHEBI:30616"/>
    </ligand>
</feature>
<dbReference type="Pfam" id="PF01336">
    <property type="entry name" value="tRNA_anti-codon"/>
    <property type="match status" value="1"/>
</dbReference>
<dbReference type="RefSeq" id="WP_158351819.1">
    <property type="nucleotide sequence ID" value="NZ_CP032998.1"/>
</dbReference>